<evidence type="ECO:0000313" key="8">
    <source>
        <dbReference type="Proteomes" id="UP001211065"/>
    </source>
</evidence>
<dbReference type="AlphaFoldDB" id="A0AAD5TYL4"/>
<proteinExistence type="predicted"/>
<evidence type="ECO:0000256" key="2">
    <source>
        <dbReference type="ARBA" id="ARBA00022969"/>
    </source>
</evidence>
<dbReference type="PROSITE" id="PS51821">
    <property type="entry name" value="VELVET"/>
    <property type="match status" value="1"/>
</dbReference>
<dbReference type="Proteomes" id="UP001211065">
    <property type="component" value="Unassembled WGS sequence"/>
</dbReference>
<keyword evidence="3" id="KW-0805">Transcription regulation</keyword>
<gene>
    <name evidence="7" type="ORF">HK099_007473</name>
</gene>
<dbReference type="InterPro" id="IPR021740">
    <property type="entry name" value="Velvet"/>
</dbReference>
<evidence type="ECO:0000256" key="5">
    <source>
        <dbReference type="ARBA" id="ARBA00023242"/>
    </source>
</evidence>
<dbReference type="GO" id="GO:0005634">
    <property type="term" value="C:nucleus"/>
    <property type="evidence" value="ECO:0007669"/>
    <property type="project" value="UniProtKB-SubCell"/>
</dbReference>
<sequence>MITNFNITGLLSPKQRSNLTNDKNIPKNINDNNSIFTYDSNNDNFNESLNTSKVSEPPDNQNNFKKIKLDYTNPTTVDESTLLKSSARTMNRRAYTGSKNYGLVMRQQPYHARMCGNTNKDRRSVDPPPIVELFEIDEEGQLYPVIKESGYYSMRCDLWDEDGLSKAKAVKKNGNQLPLILGDLMEGSRILTDDLGRVGTFFVFNDISIRYQGKYKLKFTFYDLENPDKPASLANKTSIRAEIFSNTFVAITAREFPGMLKSAQITKIFKTQGLKLSIRN</sequence>
<keyword evidence="5" id="KW-0539">Nucleus</keyword>
<reference evidence="7" key="1">
    <citation type="submission" date="2020-05" db="EMBL/GenBank/DDBJ databases">
        <title>Phylogenomic resolution of chytrid fungi.</title>
        <authorList>
            <person name="Stajich J.E."/>
            <person name="Amses K."/>
            <person name="Simmons R."/>
            <person name="Seto K."/>
            <person name="Myers J."/>
            <person name="Bonds A."/>
            <person name="Quandt C.A."/>
            <person name="Barry K."/>
            <person name="Liu P."/>
            <person name="Grigoriev I."/>
            <person name="Longcore J.E."/>
            <person name="James T.Y."/>
        </authorList>
    </citation>
    <scope>NUCLEOTIDE SEQUENCE</scope>
    <source>
        <strain evidence="7">JEL0476</strain>
    </source>
</reference>
<comment type="subcellular location">
    <subcellularLocation>
        <location evidence="1">Nucleus</location>
    </subcellularLocation>
</comment>
<comment type="caution">
    <text evidence="7">The sequence shown here is derived from an EMBL/GenBank/DDBJ whole genome shotgun (WGS) entry which is preliminary data.</text>
</comment>
<dbReference type="EMBL" id="JADGJW010000727">
    <property type="protein sequence ID" value="KAJ3213299.1"/>
    <property type="molecule type" value="Genomic_DNA"/>
</dbReference>
<dbReference type="InterPro" id="IPR038491">
    <property type="entry name" value="Velvet_dom_sf"/>
</dbReference>
<keyword evidence="4" id="KW-0804">Transcription</keyword>
<keyword evidence="2" id="KW-0749">Sporulation</keyword>
<organism evidence="7 8">
    <name type="scientific">Clydaea vesicula</name>
    <dbReference type="NCBI Taxonomy" id="447962"/>
    <lineage>
        <taxon>Eukaryota</taxon>
        <taxon>Fungi</taxon>
        <taxon>Fungi incertae sedis</taxon>
        <taxon>Chytridiomycota</taxon>
        <taxon>Chytridiomycota incertae sedis</taxon>
        <taxon>Chytridiomycetes</taxon>
        <taxon>Lobulomycetales</taxon>
        <taxon>Lobulomycetaceae</taxon>
        <taxon>Clydaea</taxon>
    </lineage>
</organism>
<feature type="domain" description="Velvet" evidence="6">
    <location>
        <begin position="94"/>
        <end position="279"/>
    </location>
</feature>
<dbReference type="Gene3D" id="2.60.40.3960">
    <property type="entry name" value="Velvet domain"/>
    <property type="match status" value="1"/>
</dbReference>
<dbReference type="Pfam" id="PF11754">
    <property type="entry name" value="Velvet"/>
    <property type="match status" value="1"/>
</dbReference>
<dbReference type="PANTHER" id="PTHR33572">
    <property type="entry name" value="SPORE DEVELOPMENT REGULATOR VOSA"/>
    <property type="match status" value="1"/>
</dbReference>
<evidence type="ECO:0000256" key="1">
    <source>
        <dbReference type="ARBA" id="ARBA00004123"/>
    </source>
</evidence>
<evidence type="ECO:0000313" key="7">
    <source>
        <dbReference type="EMBL" id="KAJ3213299.1"/>
    </source>
</evidence>
<dbReference type="InterPro" id="IPR037525">
    <property type="entry name" value="Velvet_dom"/>
</dbReference>
<accession>A0AAD5TYL4</accession>
<evidence type="ECO:0000259" key="6">
    <source>
        <dbReference type="PROSITE" id="PS51821"/>
    </source>
</evidence>
<protein>
    <recommendedName>
        <fullName evidence="6">Velvet domain-containing protein</fullName>
    </recommendedName>
</protein>
<evidence type="ECO:0000256" key="3">
    <source>
        <dbReference type="ARBA" id="ARBA00023015"/>
    </source>
</evidence>
<name>A0AAD5TYL4_9FUNG</name>
<dbReference type="PANTHER" id="PTHR33572:SF17">
    <property type="entry name" value="SEXUAL DEVELOPMENT REGULATOR VELC"/>
    <property type="match status" value="1"/>
</dbReference>
<evidence type="ECO:0000256" key="4">
    <source>
        <dbReference type="ARBA" id="ARBA00023163"/>
    </source>
</evidence>
<dbReference type="GO" id="GO:0030435">
    <property type="term" value="P:sporulation resulting in formation of a cellular spore"/>
    <property type="evidence" value="ECO:0007669"/>
    <property type="project" value="UniProtKB-KW"/>
</dbReference>
<keyword evidence="8" id="KW-1185">Reference proteome</keyword>